<dbReference type="InterPro" id="IPR013106">
    <property type="entry name" value="Ig_V-set"/>
</dbReference>
<evidence type="ECO:0000256" key="8">
    <source>
        <dbReference type="ARBA" id="ARBA00023157"/>
    </source>
</evidence>
<evidence type="ECO:0000256" key="2">
    <source>
        <dbReference type="ARBA" id="ARBA00011902"/>
    </source>
</evidence>
<dbReference type="InterPro" id="IPR017441">
    <property type="entry name" value="Protein_kinase_ATP_BS"/>
</dbReference>
<dbReference type="InterPro" id="IPR003598">
    <property type="entry name" value="Ig_sub2"/>
</dbReference>
<proteinExistence type="predicted"/>
<evidence type="ECO:0000256" key="11">
    <source>
        <dbReference type="ARBA" id="ARBA00023319"/>
    </source>
</evidence>
<dbReference type="InterPro" id="IPR050122">
    <property type="entry name" value="RTK"/>
</dbReference>
<feature type="domain" description="Ig-like" evidence="20">
    <location>
        <begin position="132"/>
        <end position="211"/>
    </location>
</feature>
<dbReference type="Gene3D" id="2.60.40.10">
    <property type="entry name" value="Immunoglobulins"/>
    <property type="match status" value="2"/>
</dbReference>
<name>A0A8J9YZG7_BRALA</name>
<feature type="binding site" evidence="16">
    <location>
        <position position="359"/>
    </location>
    <ligand>
        <name>ATP</name>
        <dbReference type="ChEBI" id="CHEBI:30616"/>
    </ligand>
</feature>
<dbReference type="PROSITE" id="PS50011">
    <property type="entry name" value="PROTEIN_KINASE_DOM"/>
    <property type="match status" value="1"/>
</dbReference>
<dbReference type="GO" id="GO:0007169">
    <property type="term" value="P:cell surface receptor protein tyrosine kinase signaling pathway"/>
    <property type="evidence" value="ECO:0007669"/>
    <property type="project" value="TreeGrafter"/>
</dbReference>
<evidence type="ECO:0000256" key="9">
    <source>
        <dbReference type="ARBA" id="ARBA00023170"/>
    </source>
</evidence>
<dbReference type="SMART" id="SM00408">
    <property type="entry name" value="IGc2"/>
    <property type="match status" value="2"/>
</dbReference>
<dbReference type="GO" id="GO:0046872">
    <property type="term" value="F:metal ion binding"/>
    <property type="evidence" value="ECO:0007669"/>
    <property type="project" value="UniProtKB-KW"/>
</dbReference>
<reference evidence="21" key="1">
    <citation type="submission" date="2022-01" db="EMBL/GenBank/DDBJ databases">
        <authorList>
            <person name="Braso-Vives M."/>
        </authorList>
    </citation>
    <scope>NUCLEOTIDE SEQUENCE</scope>
</reference>
<dbReference type="InterPro" id="IPR008266">
    <property type="entry name" value="Tyr_kinase_AS"/>
</dbReference>
<dbReference type="Gene3D" id="1.10.510.10">
    <property type="entry name" value="Transferase(Phosphotransferase) domain 1"/>
    <property type="match status" value="1"/>
</dbReference>
<evidence type="ECO:0000256" key="14">
    <source>
        <dbReference type="PIRSR" id="PIRSR000615-2"/>
    </source>
</evidence>
<evidence type="ECO:0000313" key="22">
    <source>
        <dbReference type="Proteomes" id="UP000838412"/>
    </source>
</evidence>
<keyword evidence="9" id="KW-0675">Receptor</keyword>
<dbReference type="InterPro" id="IPR007110">
    <property type="entry name" value="Ig-like_dom"/>
</dbReference>
<dbReference type="PIRSF" id="PIRSF000615">
    <property type="entry name" value="TyrPK_CSF1-R"/>
    <property type="match status" value="1"/>
</dbReference>
<dbReference type="GO" id="GO:0004714">
    <property type="term" value="F:transmembrane receptor protein tyrosine kinase activity"/>
    <property type="evidence" value="ECO:0007669"/>
    <property type="project" value="UniProtKB-EC"/>
</dbReference>
<evidence type="ECO:0000313" key="21">
    <source>
        <dbReference type="EMBL" id="CAH1244424.1"/>
    </source>
</evidence>
<feature type="chain" id="PRO_5035439056" description="receptor protein-tyrosine kinase" evidence="18">
    <location>
        <begin position="19"/>
        <end position="530"/>
    </location>
</feature>
<dbReference type="PROSITE" id="PS00109">
    <property type="entry name" value="PROTEIN_KINASE_TYR"/>
    <property type="match status" value="1"/>
</dbReference>
<feature type="signal peptide" evidence="18">
    <location>
        <begin position="1"/>
        <end position="18"/>
    </location>
</feature>
<keyword evidence="22" id="KW-1185">Reference proteome</keyword>
<evidence type="ECO:0000256" key="10">
    <source>
        <dbReference type="ARBA" id="ARBA00023180"/>
    </source>
</evidence>
<keyword evidence="15" id="KW-0479">Metal-binding</keyword>
<keyword evidence="15" id="KW-0460">Magnesium</keyword>
<dbReference type="Gene3D" id="3.30.200.20">
    <property type="entry name" value="Phosphorylase Kinase, domain 1"/>
    <property type="match status" value="1"/>
</dbReference>
<gene>
    <name evidence="21" type="primary">FGFR1</name>
    <name evidence="21" type="ORF">BLAG_LOCUS7063</name>
</gene>
<dbReference type="PRINTS" id="PR00109">
    <property type="entry name" value="TYRKINASE"/>
</dbReference>
<evidence type="ECO:0000259" key="19">
    <source>
        <dbReference type="PROSITE" id="PS50011"/>
    </source>
</evidence>
<dbReference type="PANTHER" id="PTHR24416">
    <property type="entry name" value="TYROSINE-PROTEIN KINASE RECEPTOR"/>
    <property type="match status" value="1"/>
</dbReference>
<keyword evidence="3" id="KW-0597">Phosphoprotein</keyword>
<evidence type="ECO:0000256" key="13">
    <source>
        <dbReference type="PIRSR" id="PIRSR000615-1"/>
    </source>
</evidence>
<dbReference type="SUPFAM" id="SSF56112">
    <property type="entry name" value="Protein kinase-like (PK-like)"/>
    <property type="match status" value="1"/>
</dbReference>
<evidence type="ECO:0000256" key="17">
    <source>
        <dbReference type="SAM" id="Phobius"/>
    </source>
</evidence>
<keyword evidence="8" id="KW-1015">Disulfide bond</keyword>
<dbReference type="PROSITE" id="PS50835">
    <property type="entry name" value="IG_LIKE"/>
    <property type="match status" value="2"/>
</dbReference>
<dbReference type="GO" id="GO:0005886">
    <property type="term" value="C:plasma membrane"/>
    <property type="evidence" value="ECO:0007669"/>
    <property type="project" value="TreeGrafter"/>
</dbReference>
<dbReference type="GO" id="GO:0005524">
    <property type="term" value="F:ATP binding"/>
    <property type="evidence" value="ECO:0007669"/>
    <property type="project" value="UniProtKB-UniRule"/>
</dbReference>
<keyword evidence="5 14" id="KW-0067">ATP-binding</keyword>
<dbReference type="GO" id="GO:0043235">
    <property type="term" value="C:receptor complex"/>
    <property type="evidence" value="ECO:0007669"/>
    <property type="project" value="TreeGrafter"/>
</dbReference>
<evidence type="ECO:0000256" key="7">
    <source>
        <dbReference type="ARBA" id="ARBA00023136"/>
    </source>
</evidence>
<dbReference type="PROSITE" id="PS00107">
    <property type="entry name" value="PROTEIN_KINASE_ATP"/>
    <property type="match status" value="1"/>
</dbReference>
<dbReference type="InterPro" id="IPR036179">
    <property type="entry name" value="Ig-like_dom_sf"/>
</dbReference>
<keyword evidence="14 16" id="KW-0547">Nucleotide-binding</keyword>
<sequence>MKIRVFLVLVYGYWAGLAQRISLVTHQVPVLEHTDVTLNCTDPDSNITKRGVYWFYTRSEESLAPKHVFQFNGPSDQRGFYQWTERTIAESFLELTIRNVTVEDTGYYHCRLRGSSHHIIRIKSHLTVLDVPRITKLSMGDEGLNLTCEVKANPPAYYILLKKGNETLLRTTNESESNTATFTRQSSQTNNTGLYICVAENSLGLANASVRCETYICGLEERQVTVTGISNTDLSKNPVVSYLGIALGGLAVGILTLWVVLYFKRGSTRSGHGEELVSPSVDENGPAHFDDAAESVALVDLDDRPPMPLPRPKPRFPKYELSLDRLNIDMSHVIGRGAFAKVYKGTLTEKGKEEPVAIKTIRENATEEETKLFYEEIGIVIDIGSHGGVLRMRGCCTTHDQTRPLLVMEYMPYGDLLHFLEKCNEVRNGAACEDPMYLLEEKMKYQIGSQVAGGMQYICKQKYIHGDLAARNILVSKGQTIVVKISDFGLTADIYQKGYKRQDPDQLVPYKWISLERLLVNGRCTEKSDV</sequence>
<organism evidence="21 22">
    <name type="scientific">Branchiostoma lanceolatum</name>
    <name type="common">Common lancelet</name>
    <name type="synonym">Amphioxus lanceolatum</name>
    <dbReference type="NCBI Taxonomy" id="7740"/>
    <lineage>
        <taxon>Eukaryota</taxon>
        <taxon>Metazoa</taxon>
        <taxon>Chordata</taxon>
        <taxon>Cephalochordata</taxon>
        <taxon>Leptocardii</taxon>
        <taxon>Amphioxiformes</taxon>
        <taxon>Branchiostomatidae</taxon>
        <taxon>Branchiostoma</taxon>
    </lineage>
</organism>
<dbReference type="InterPro" id="IPR011009">
    <property type="entry name" value="Kinase-like_dom_sf"/>
</dbReference>
<dbReference type="InterPro" id="IPR000719">
    <property type="entry name" value="Prot_kinase_dom"/>
</dbReference>
<dbReference type="EC" id="2.7.10.1" evidence="2"/>
<evidence type="ECO:0000256" key="6">
    <source>
        <dbReference type="ARBA" id="ARBA00022989"/>
    </source>
</evidence>
<dbReference type="PANTHER" id="PTHR24416:SF620">
    <property type="entry name" value="TYROSINE-PROTEIN KINASE RECEPTOR TORSO"/>
    <property type="match status" value="1"/>
</dbReference>
<feature type="binding site" evidence="15">
    <location>
        <position position="487"/>
    </location>
    <ligand>
        <name>Mg(2+)</name>
        <dbReference type="ChEBI" id="CHEBI:18420"/>
    </ligand>
</feature>
<evidence type="ECO:0000256" key="15">
    <source>
        <dbReference type="PIRSR" id="PIRSR000615-3"/>
    </source>
</evidence>
<feature type="active site" description="Proton acceptor" evidence="13">
    <location>
        <position position="467"/>
    </location>
</feature>
<dbReference type="InterPro" id="IPR003599">
    <property type="entry name" value="Ig_sub"/>
</dbReference>
<keyword evidence="6 17" id="KW-1133">Transmembrane helix</keyword>
<accession>A0A8J9YZG7</accession>
<evidence type="ECO:0000256" key="3">
    <source>
        <dbReference type="ARBA" id="ARBA00022553"/>
    </source>
</evidence>
<dbReference type="AlphaFoldDB" id="A0A8J9YZG7"/>
<keyword evidence="11" id="KW-0393">Immunoglobulin domain</keyword>
<evidence type="ECO:0000259" key="20">
    <source>
        <dbReference type="PROSITE" id="PS50835"/>
    </source>
</evidence>
<dbReference type="Pfam" id="PF07714">
    <property type="entry name" value="PK_Tyr_Ser-Thr"/>
    <property type="match status" value="1"/>
</dbReference>
<evidence type="ECO:0000256" key="4">
    <source>
        <dbReference type="ARBA" id="ARBA00022692"/>
    </source>
</evidence>
<feature type="binding site" evidence="15">
    <location>
        <position position="472"/>
    </location>
    <ligand>
        <name>Mg(2+)</name>
        <dbReference type="ChEBI" id="CHEBI:18420"/>
    </ligand>
</feature>
<feature type="transmembrane region" description="Helical" evidence="17">
    <location>
        <begin position="239"/>
        <end position="263"/>
    </location>
</feature>
<comment type="catalytic activity">
    <reaction evidence="12">
        <text>L-tyrosyl-[protein] + ATP = O-phospho-L-tyrosyl-[protein] + ADP + H(+)</text>
        <dbReference type="Rhea" id="RHEA:10596"/>
        <dbReference type="Rhea" id="RHEA-COMP:10136"/>
        <dbReference type="Rhea" id="RHEA-COMP:20101"/>
        <dbReference type="ChEBI" id="CHEBI:15378"/>
        <dbReference type="ChEBI" id="CHEBI:30616"/>
        <dbReference type="ChEBI" id="CHEBI:46858"/>
        <dbReference type="ChEBI" id="CHEBI:61978"/>
        <dbReference type="ChEBI" id="CHEBI:456216"/>
        <dbReference type="EC" id="2.7.10.1"/>
    </reaction>
</comment>
<keyword evidence="10" id="KW-0325">Glycoprotein</keyword>
<dbReference type="SMART" id="SM00409">
    <property type="entry name" value="IG"/>
    <property type="match status" value="2"/>
</dbReference>
<feature type="domain" description="Ig-like" evidence="20">
    <location>
        <begin position="19"/>
        <end position="127"/>
    </location>
</feature>
<dbReference type="EMBL" id="OV696699">
    <property type="protein sequence ID" value="CAH1244424.1"/>
    <property type="molecule type" value="Genomic_DNA"/>
</dbReference>
<keyword evidence="18" id="KW-0732">Signal</keyword>
<keyword evidence="4 17" id="KW-0812">Transmembrane</keyword>
<comment type="subcellular location">
    <subcellularLocation>
        <location evidence="1">Membrane</location>
        <topology evidence="1">Single-pass type I membrane protein</topology>
    </subcellularLocation>
</comment>
<dbReference type="SUPFAM" id="SSF48726">
    <property type="entry name" value="Immunoglobulin"/>
    <property type="match status" value="2"/>
</dbReference>
<dbReference type="InterPro" id="IPR001245">
    <property type="entry name" value="Ser-Thr/Tyr_kinase_cat_dom"/>
</dbReference>
<dbReference type="OrthoDB" id="535945at2759"/>
<evidence type="ECO:0000256" key="1">
    <source>
        <dbReference type="ARBA" id="ARBA00004479"/>
    </source>
</evidence>
<evidence type="ECO:0000256" key="5">
    <source>
        <dbReference type="ARBA" id="ARBA00022840"/>
    </source>
</evidence>
<dbReference type="InterPro" id="IPR013151">
    <property type="entry name" value="Immunoglobulin_dom"/>
</dbReference>
<protein>
    <recommendedName>
        <fullName evidence="2">receptor protein-tyrosine kinase</fullName>
        <ecNumber evidence="2">2.7.10.1</ecNumber>
    </recommendedName>
</protein>
<feature type="domain" description="Protein kinase" evidence="19">
    <location>
        <begin position="328"/>
        <end position="530"/>
    </location>
</feature>
<evidence type="ECO:0000256" key="12">
    <source>
        <dbReference type="ARBA" id="ARBA00051243"/>
    </source>
</evidence>
<dbReference type="Proteomes" id="UP000838412">
    <property type="component" value="Chromosome 14"/>
</dbReference>
<feature type="binding site" evidence="14">
    <location>
        <position position="471"/>
    </location>
    <ligand>
        <name>ATP</name>
        <dbReference type="ChEBI" id="CHEBI:30616"/>
    </ligand>
</feature>
<dbReference type="Pfam" id="PF07686">
    <property type="entry name" value="V-set"/>
    <property type="match status" value="1"/>
</dbReference>
<dbReference type="CDD" id="cd00096">
    <property type="entry name" value="Ig"/>
    <property type="match status" value="1"/>
</dbReference>
<keyword evidence="7 17" id="KW-0472">Membrane</keyword>
<dbReference type="InterPro" id="IPR013783">
    <property type="entry name" value="Ig-like_fold"/>
</dbReference>
<evidence type="ECO:0000256" key="16">
    <source>
        <dbReference type="PROSITE-ProRule" id="PRU10141"/>
    </source>
</evidence>
<evidence type="ECO:0000256" key="18">
    <source>
        <dbReference type="SAM" id="SignalP"/>
    </source>
</evidence>
<dbReference type="Pfam" id="PF00047">
    <property type="entry name" value="ig"/>
    <property type="match status" value="1"/>
</dbReference>